<dbReference type="Proteomes" id="UP000824588">
    <property type="component" value="Chromosome"/>
</dbReference>
<feature type="compositionally biased region" description="Basic residues" evidence="2">
    <location>
        <begin position="1363"/>
        <end position="1374"/>
    </location>
</feature>
<dbReference type="Pfam" id="PF20220">
    <property type="entry name" value="ABC_toxin_N"/>
    <property type="match status" value="1"/>
</dbReference>
<name>A0ABX8YLS5_9PSED</name>
<dbReference type="RefSeq" id="WP_099757023.1">
    <property type="nucleotide sequence ID" value="NZ_CP071586.1"/>
</dbReference>
<evidence type="ECO:0000256" key="1">
    <source>
        <dbReference type="SAM" id="Coils"/>
    </source>
</evidence>
<feature type="domain" description="Tc toxin complex TcA C-terminal TcB-binding" evidence="3">
    <location>
        <begin position="1032"/>
        <end position="1336"/>
    </location>
</feature>
<proteinExistence type="predicted"/>
<keyword evidence="1" id="KW-0175">Coiled coil</keyword>
<dbReference type="EMBL" id="CP071586">
    <property type="protein sequence ID" value="QYY80837.1"/>
    <property type="molecule type" value="Genomic_DNA"/>
</dbReference>
<dbReference type="InterPro" id="IPR046839">
    <property type="entry name" value="ABC_toxin_N"/>
</dbReference>
<evidence type="ECO:0000259" key="3">
    <source>
        <dbReference type="Pfam" id="PF18276"/>
    </source>
</evidence>
<sequence>MTSNNIGLLQEKRRTALLEYCIGQVKAERYPPLLTPEDVFELLRIDPLDSARVQTSGVAEAISCAQQYISAVYNKMEPGFENHEFPPEQLENWALYNNYSDWAAVQMIALYPENYINPFVRQRKTDLFKALENNLNQARLSSDSVQAALQDYLQAFEQICDLDVVSGYMDGTTPERADYYFVGRQRVPPFQYFWRKAQIEITPTCVAVNPAAWSEWKAVDIQPAGRVLDMRPVVWNGRLCLVWAEWRDKVGEIIEADPPDPDKDDRSRFVPHQLDINVAFMRQNGQWSAPLNLLHGEFDDDLSAGARLIATVWVDPQIPKGKLGVLLVNGKAGTGALNEKAIIDVLMRPDVEDGGTWLELAKNERFVSALTVQHPLGLEVTVVPSESPSGSMAAFLGLNVFAMRSGNDDVLTVEGFCRSTGLPGIEKTAFTLQLELANIDDPKPVKSDVAIAGDWTMQFLDTFSRPKGTWDNVRFTLKNDIEGFGGKQFDLTIVELSDFLAPTLLKNTSDAAQFLDFQLGDDWALRYVRLNSLFGPELVTRSTVSPATLINWDSQHLSEPPPTSVDFEERNGAFDGANGLFFWELFFHLPHLIATRLRDEERFAEAQTWLHFVFDPRATADSSSVPEKPSYWRCRPLINDLGNAGCESLAPADPDAIGYSAPVHLRLLMFIEYVKNLMAWGDWHYRQLTRESLVAAKLCYVQAGSLMGKPPLTQTVNLWQTATLENLLAQSCTRTALEDFEQTLNYSLADVPGGSDTAPMLGMLGCPPFRAPINDELFSWFNQPQYRMNNLRNNLTIDGKPMLLPLFNPPTDPNQLLRDLAAGGVGGARPMGGRLVVIAFRWRTIFEVALRAVQALQDYGSQVLNLLERRDRAEQEELQQNHLVELGNYARTVQEQSIAQLEASMTALEQSRTVARERAAAYAARYDENVSAVEYQVMANLDQSKELALTAKILKPVGAALAAAPNIFGMAMGGFRIDKVTDAICFGLEIASSMLQIDADKQATTEGYRRRRNEWGLQRDQALAEIAAIDAQIVAQNHAIDAARTNLAQTLRANAQALTMYNYLKKRATNAELFGWMLGQLKALHYQAYDAVVSLCLSAQAAMNAETGDYDSNIPLPQIWQDQRLGLTAGEHLRAFLLRMEYEYLQRTERRLELVKTISLRRLFNDAIDPQLGIGSWEAALAQLQTTGSLEFKLTQLLFDRDYPGHYCRQISSVEIDLPVLAGPFEDVRATLLQVGSMTASRASVQSVQYLHNPDPEELAPSDMLFNLRPGQQIALSVGIADNGMAAAKPDEGLLYPFENTGVVSAWELKWPWHKEPPQEAMLGSMNDVILRIRYTCKSGDQSFTDSVKELVNAAQEGPAGKGKGKGKGVRSHE</sequence>
<reference evidence="6 7" key="1">
    <citation type="journal article" date="2022" name="Int. J. Syst. Evol. Microbiol.">
        <title>Pseudomonas germanica sp. nov., isolated from Iris germanica rhizomes.</title>
        <authorList>
            <person name="Atanasov K.E."/>
            <person name="Galbis D.M."/>
            <person name="Gallego J."/>
            <person name="Serpico A."/>
            <person name="Bosch M."/>
            <person name="Altabella T."/>
            <person name="Ferrer A."/>
        </authorList>
    </citation>
    <scope>NUCLEOTIDE SEQUENCE [LARGE SCALE GENOMIC DNA]</scope>
    <source>
        <strain evidence="6 7">FIT28</strain>
    </source>
</reference>
<evidence type="ECO:0000256" key="2">
    <source>
        <dbReference type="SAM" id="MobiDB-lite"/>
    </source>
</evidence>
<dbReference type="InterPro" id="IPR040840">
    <property type="entry name" value="TcA_TcB_BD"/>
</dbReference>
<evidence type="ECO:0000313" key="7">
    <source>
        <dbReference type="Proteomes" id="UP000824588"/>
    </source>
</evidence>
<feature type="coiled-coil region" evidence="1">
    <location>
        <begin position="856"/>
        <end position="918"/>
    </location>
</feature>
<accession>A0ABX8YLS5</accession>
<evidence type="ECO:0000259" key="4">
    <source>
        <dbReference type="Pfam" id="PF18413"/>
    </source>
</evidence>
<organism evidence="6 7">
    <name type="scientific">Pseudomonas germanica</name>
    <dbReference type="NCBI Taxonomy" id="2815720"/>
    <lineage>
        <taxon>Bacteria</taxon>
        <taxon>Pseudomonadati</taxon>
        <taxon>Pseudomonadota</taxon>
        <taxon>Gammaproteobacteria</taxon>
        <taxon>Pseudomonadales</taxon>
        <taxon>Pseudomonadaceae</taxon>
        <taxon>Pseudomonas</taxon>
    </lineage>
</organism>
<protein>
    <submittedName>
        <fullName evidence="6">Insecticidal toxin complex protein TcaB2</fullName>
    </submittedName>
</protein>
<gene>
    <name evidence="6" type="ORF">J0G10_24460</name>
</gene>
<dbReference type="InterPro" id="IPR041079">
    <property type="entry name" value="Neuraminidase-like"/>
</dbReference>
<dbReference type="Pfam" id="PF18413">
    <property type="entry name" value="Neuraminidase"/>
    <property type="match status" value="1"/>
</dbReference>
<keyword evidence="7" id="KW-1185">Reference proteome</keyword>
<feature type="region of interest" description="Disordered" evidence="2">
    <location>
        <begin position="1355"/>
        <end position="1374"/>
    </location>
</feature>
<feature type="domain" description="ABC toxin N-terminal" evidence="5">
    <location>
        <begin position="9"/>
        <end position="132"/>
    </location>
</feature>
<feature type="domain" description="Neuraminidase-like" evidence="4">
    <location>
        <begin position="162"/>
        <end position="291"/>
    </location>
</feature>
<evidence type="ECO:0000259" key="5">
    <source>
        <dbReference type="Pfam" id="PF20220"/>
    </source>
</evidence>
<evidence type="ECO:0000313" key="6">
    <source>
        <dbReference type="EMBL" id="QYY80837.1"/>
    </source>
</evidence>
<dbReference type="Pfam" id="PF18276">
    <property type="entry name" value="TcA_TcB_BD"/>
    <property type="match status" value="1"/>
</dbReference>